<keyword evidence="2" id="KW-0732">Signal</keyword>
<keyword evidence="4" id="KW-1185">Reference proteome</keyword>
<dbReference type="EMBL" id="BSXT01001470">
    <property type="protein sequence ID" value="GMF42764.1"/>
    <property type="molecule type" value="Genomic_DNA"/>
</dbReference>
<evidence type="ECO:0000256" key="1">
    <source>
        <dbReference type="SAM" id="MobiDB-lite"/>
    </source>
</evidence>
<feature type="chain" id="PRO_5040819497" evidence="2">
    <location>
        <begin position="24"/>
        <end position="168"/>
    </location>
</feature>
<evidence type="ECO:0000313" key="3">
    <source>
        <dbReference type="EMBL" id="GMF42764.1"/>
    </source>
</evidence>
<feature type="signal peptide" evidence="2">
    <location>
        <begin position="1"/>
        <end position="23"/>
    </location>
</feature>
<comment type="caution">
    <text evidence="3">The sequence shown here is derived from an EMBL/GenBank/DDBJ whole genome shotgun (WGS) entry which is preliminary data.</text>
</comment>
<name>A0A9W7CUU7_9STRA</name>
<evidence type="ECO:0000313" key="4">
    <source>
        <dbReference type="Proteomes" id="UP001165121"/>
    </source>
</evidence>
<organism evidence="3 4">
    <name type="scientific">Phytophthora fragariaefolia</name>
    <dbReference type="NCBI Taxonomy" id="1490495"/>
    <lineage>
        <taxon>Eukaryota</taxon>
        <taxon>Sar</taxon>
        <taxon>Stramenopiles</taxon>
        <taxon>Oomycota</taxon>
        <taxon>Peronosporomycetes</taxon>
        <taxon>Peronosporales</taxon>
        <taxon>Peronosporaceae</taxon>
        <taxon>Phytophthora</taxon>
    </lineage>
</organism>
<evidence type="ECO:0000256" key="2">
    <source>
        <dbReference type="SAM" id="SignalP"/>
    </source>
</evidence>
<feature type="compositionally biased region" description="Polar residues" evidence="1">
    <location>
        <begin position="28"/>
        <end position="62"/>
    </location>
</feature>
<reference evidence="3" key="1">
    <citation type="submission" date="2023-04" db="EMBL/GenBank/DDBJ databases">
        <title>Phytophthora fragariaefolia NBRC 109709.</title>
        <authorList>
            <person name="Ichikawa N."/>
            <person name="Sato H."/>
            <person name="Tonouchi N."/>
        </authorList>
    </citation>
    <scope>NUCLEOTIDE SEQUENCE</scope>
    <source>
        <strain evidence="3">NBRC 109709</strain>
    </source>
</reference>
<feature type="compositionally biased region" description="Basic and acidic residues" evidence="1">
    <location>
        <begin position="129"/>
        <end position="141"/>
    </location>
</feature>
<feature type="compositionally biased region" description="Low complexity" evidence="1">
    <location>
        <begin position="67"/>
        <end position="85"/>
    </location>
</feature>
<gene>
    <name evidence="3" type="ORF">Pfra01_001414800</name>
</gene>
<accession>A0A9W7CUU7</accession>
<feature type="region of interest" description="Disordered" evidence="1">
    <location>
        <begin position="28"/>
        <end position="153"/>
    </location>
</feature>
<sequence>MNLTKIIAHLAIIAATMGSLVDAGNINQQEPQSGVSSDDSFNTPTPTPIVTSAPTSAPSVSNDLEKTPTVTPVQTPGATPAPATPSRVAGPTPCPTRSIDNEHQGSKTDSGSQNKPSDDNISQSPQNDNNDKNSKHGEERTSGSASAGPAAEQVSVLVLVSAATSAVE</sequence>
<proteinExistence type="predicted"/>
<dbReference type="AlphaFoldDB" id="A0A9W7CUU7"/>
<dbReference type="Proteomes" id="UP001165121">
    <property type="component" value="Unassembled WGS sequence"/>
</dbReference>
<feature type="compositionally biased region" description="Polar residues" evidence="1">
    <location>
        <begin position="107"/>
        <end position="128"/>
    </location>
</feature>
<dbReference type="OrthoDB" id="129856at2759"/>
<protein>
    <submittedName>
        <fullName evidence="3">Unnamed protein product</fullName>
    </submittedName>
</protein>